<keyword evidence="2" id="KW-1185">Reference proteome</keyword>
<protein>
    <recommendedName>
        <fullName evidence="3">DUF5655 domain-containing protein</fullName>
    </recommendedName>
</protein>
<accession>A0ABS4RIP6</accession>
<comment type="caution">
    <text evidence="1">The sequence shown here is derived from an EMBL/GenBank/DDBJ whole genome shotgun (WGS) entry which is preliminary data.</text>
</comment>
<proteinExistence type="predicted"/>
<reference evidence="1 2" key="1">
    <citation type="submission" date="2021-03" db="EMBL/GenBank/DDBJ databases">
        <title>Genomic Encyclopedia of Type Strains, Phase IV (KMG-IV): sequencing the most valuable type-strain genomes for metagenomic binning, comparative biology and taxonomic classification.</title>
        <authorList>
            <person name="Goeker M."/>
        </authorList>
    </citation>
    <scope>NUCLEOTIDE SEQUENCE [LARGE SCALE GENOMIC DNA]</scope>
    <source>
        <strain evidence="1 2">DSM 26675</strain>
    </source>
</reference>
<evidence type="ECO:0008006" key="3">
    <source>
        <dbReference type="Google" id="ProtNLM"/>
    </source>
</evidence>
<name>A0ABS4RIP6_9BACI</name>
<sequence>MEYKSVEDIFPLMKDEYHRRMAEKSYYFIEENFDDIEIVSLRKCISIAKKGFIKFATITTENGNALLLHFPPEIRDHLLTRKEEFSVQFEKPMRELYINQINIPFAYIHDVNELQKLIKIAYDNPRMKRHKGNQKSSL</sequence>
<organism evidence="1 2">
    <name type="scientific">Cytobacillus eiseniae</name>
    <dbReference type="NCBI Taxonomy" id="762947"/>
    <lineage>
        <taxon>Bacteria</taxon>
        <taxon>Bacillati</taxon>
        <taxon>Bacillota</taxon>
        <taxon>Bacilli</taxon>
        <taxon>Bacillales</taxon>
        <taxon>Bacillaceae</taxon>
        <taxon>Cytobacillus</taxon>
    </lineage>
</organism>
<dbReference type="EMBL" id="JAGIKZ010000024">
    <property type="protein sequence ID" value="MBP2242633.1"/>
    <property type="molecule type" value="Genomic_DNA"/>
</dbReference>
<evidence type="ECO:0000313" key="2">
    <source>
        <dbReference type="Proteomes" id="UP001519293"/>
    </source>
</evidence>
<dbReference type="RefSeq" id="WP_066398755.1">
    <property type="nucleotide sequence ID" value="NZ_JAGIKZ010000024.1"/>
</dbReference>
<dbReference type="Proteomes" id="UP001519293">
    <property type="component" value="Unassembled WGS sequence"/>
</dbReference>
<evidence type="ECO:0000313" key="1">
    <source>
        <dbReference type="EMBL" id="MBP2242633.1"/>
    </source>
</evidence>
<gene>
    <name evidence="1" type="ORF">J2Z40_003210</name>
</gene>